<proteinExistence type="predicted"/>
<reference evidence="2" key="1">
    <citation type="submission" date="2012-09" db="EMBL/GenBank/DDBJ databases">
        <authorList>
            <person name="Martin A.A."/>
        </authorList>
    </citation>
    <scope>NUCLEOTIDE SEQUENCE</scope>
</reference>
<dbReference type="GO" id="GO:0016020">
    <property type="term" value="C:membrane"/>
    <property type="evidence" value="ECO:0007669"/>
    <property type="project" value="InterPro"/>
</dbReference>
<dbReference type="GO" id="GO:0022904">
    <property type="term" value="P:respiratory electron transport chain"/>
    <property type="evidence" value="ECO:0007669"/>
    <property type="project" value="InterPro"/>
</dbReference>
<keyword evidence="1" id="KW-0472">Membrane</keyword>
<keyword evidence="1" id="KW-1133">Transmembrane helix</keyword>
<dbReference type="InterPro" id="IPR051971">
    <property type="entry name" value="E3_ubiquitin-PDZ_ligase"/>
</dbReference>
<sequence length="413" mass="46772">LRSIPSDVDCTVSLDLIPVESANCLHTPGYADDVCISSGCAQTSEGRRFPPLRILPRHAIDDSGQRFRVPSLSISMRDQSVKNHSQEAVAQQNIPMPKSTKVKNKLYLLEETVEKSNEIHDDRDVAGPSAKNLGPISRSSDSILYKWKVKRRCDGSRYIVKRPARSQILKKRAAQLVRERTGVSTDDDAMSELKLGHFHSREERKKHLEEERRRKIKNKQKIVESKISPTDQVLTDLFLSFYYIADGSMASGSVQYTISGVNLGWLFPIFRCNGACYNKFSFKKCCSTGLAIFLLVIIEDFLGQFIVLWVLGGFGVTRSTLKFFCFAFFVTLVFGGFGDGDSEMFIEADPMMSSGHISFGFTDEDFAILIFSIVNNYTFCLVNLNKSLVLIFIVCYHVDWVNVWWSILIIFWV</sequence>
<dbReference type="InterPro" id="IPR016174">
    <property type="entry name" value="Di-haem_cyt_TM"/>
</dbReference>
<evidence type="ECO:0000313" key="2">
    <source>
        <dbReference type="Proteomes" id="UP000035642"/>
    </source>
</evidence>
<evidence type="ECO:0000256" key="1">
    <source>
        <dbReference type="SAM" id="Phobius"/>
    </source>
</evidence>
<dbReference type="WBParaSite" id="ACAC_0001165201-mRNA-1">
    <property type="protein sequence ID" value="ACAC_0001165201-mRNA-1"/>
    <property type="gene ID" value="ACAC_0001165201"/>
</dbReference>
<dbReference type="PANTHER" id="PTHR15545">
    <property type="entry name" value="PDZ DOMAIN CONTAINING RING FINGER PROTEIN 3, 4"/>
    <property type="match status" value="1"/>
</dbReference>
<feature type="transmembrane region" description="Helical" evidence="1">
    <location>
        <begin position="290"/>
        <end position="311"/>
    </location>
</feature>
<protein>
    <submittedName>
        <fullName evidence="3">Transmembrane protein</fullName>
    </submittedName>
</protein>
<keyword evidence="1" id="KW-0812">Transmembrane</keyword>
<organism evidence="2 3">
    <name type="scientific">Angiostrongylus cantonensis</name>
    <name type="common">Rat lungworm</name>
    <dbReference type="NCBI Taxonomy" id="6313"/>
    <lineage>
        <taxon>Eukaryota</taxon>
        <taxon>Metazoa</taxon>
        <taxon>Ecdysozoa</taxon>
        <taxon>Nematoda</taxon>
        <taxon>Chromadorea</taxon>
        <taxon>Rhabditida</taxon>
        <taxon>Rhabditina</taxon>
        <taxon>Rhabditomorpha</taxon>
        <taxon>Strongyloidea</taxon>
        <taxon>Metastrongylidae</taxon>
        <taxon>Angiostrongylus</taxon>
    </lineage>
</organism>
<dbReference type="PANTHER" id="PTHR15545:SF8">
    <property type="entry name" value="SLO-INTERACTING PROTEIN 1"/>
    <property type="match status" value="1"/>
</dbReference>
<evidence type="ECO:0000313" key="3">
    <source>
        <dbReference type="WBParaSite" id="ACAC_0001165201-mRNA-1"/>
    </source>
</evidence>
<feature type="transmembrane region" description="Helical" evidence="1">
    <location>
        <begin position="366"/>
        <end position="384"/>
    </location>
</feature>
<accession>A0A158PBZ3</accession>
<reference evidence="3" key="2">
    <citation type="submission" date="2016-04" db="UniProtKB">
        <authorList>
            <consortium name="WormBaseParasite"/>
        </authorList>
    </citation>
    <scope>IDENTIFICATION</scope>
</reference>
<feature type="transmembrane region" description="Helical" evidence="1">
    <location>
        <begin position="389"/>
        <end position="412"/>
    </location>
</feature>
<keyword evidence="2" id="KW-1185">Reference proteome</keyword>
<dbReference type="Proteomes" id="UP000035642">
    <property type="component" value="Unassembled WGS sequence"/>
</dbReference>
<name>A0A158PBZ3_ANGCA</name>
<dbReference type="AlphaFoldDB" id="A0A158PBZ3"/>
<dbReference type="SUPFAM" id="SSF81342">
    <property type="entry name" value="Transmembrane di-heme cytochromes"/>
    <property type="match status" value="1"/>
</dbReference>
<dbReference type="STRING" id="6313.A0A158PBZ3"/>
<feature type="transmembrane region" description="Helical" evidence="1">
    <location>
        <begin position="323"/>
        <end position="346"/>
    </location>
</feature>